<dbReference type="InterPro" id="IPR014730">
    <property type="entry name" value="ETF_a/b_N"/>
</dbReference>
<comment type="subunit">
    <text evidence="2">Heterodimer of an alpha and a beta subunit.</text>
</comment>
<evidence type="ECO:0000256" key="8">
    <source>
        <dbReference type="ARBA" id="ARBA00049933"/>
    </source>
</evidence>
<dbReference type="PANTHER" id="PTHR21294">
    <property type="entry name" value="ELECTRON TRANSFER FLAVOPROTEIN BETA-SUBUNIT"/>
    <property type="match status" value="1"/>
</dbReference>
<dbReference type="SMART" id="SM00893">
    <property type="entry name" value="ETF"/>
    <property type="match status" value="1"/>
</dbReference>
<dbReference type="RefSeq" id="WP_129444362.1">
    <property type="nucleotide sequence ID" value="NZ_CP035492.1"/>
</dbReference>
<accession>A0A4P6F0C0</accession>
<evidence type="ECO:0000256" key="6">
    <source>
        <dbReference type="ARBA" id="ARBA00025649"/>
    </source>
</evidence>
<evidence type="ECO:0000256" key="3">
    <source>
        <dbReference type="ARBA" id="ARBA00016797"/>
    </source>
</evidence>
<keyword evidence="11" id="KW-1185">Reference proteome</keyword>
<dbReference type="SUPFAM" id="SSF52402">
    <property type="entry name" value="Adenine nucleotide alpha hydrolases-like"/>
    <property type="match status" value="1"/>
</dbReference>
<keyword evidence="4" id="KW-0813">Transport</keyword>
<dbReference type="AlphaFoldDB" id="A0A4P6F0C0"/>
<keyword evidence="5" id="KW-0249">Electron transport</keyword>
<feature type="domain" description="Electron transfer flavoprotein alpha/beta-subunit N-terminal" evidence="9">
    <location>
        <begin position="21"/>
        <end position="239"/>
    </location>
</feature>
<dbReference type="CDD" id="cd01714">
    <property type="entry name" value="ETF_beta"/>
    <property type="match status" value="1"/>
</dbReference>
<proteinExistence type="inferred from homology"/>
<sequence length="290" mass="30622">MKTAVLLKQTFDTEEKIVFSNGTIAEENAKFVINPYDEYALEEALRLKEIHGGEVIAVTYGPERAEEALRTALALGADEAVLIEQDGQPEDSSLIAALLAATLQPMSPDLVLAGLFAVDSGSGSVALQAAERLGLPHASSAVKIEVVPADDPRLHEKALHPEADELTGAPNASLVYSERYALIERDVEGDSQHVAVPLPVLITAQQGLNEPRYPSLPGIMKAKRKPLKRVSAESIAQAASVSLAAARTERTELLPPAPRAAGRKLSGSAAEQAHELAGLLAQAGVVKAEP</sequence>
<comment type="cofactor">
    <cofactor evidence="8">
        <name>AMP</name>
        <dbReference type="ChEBI" id="CHEBI:456215"/>
    </cofactor>
</comment>
<dbReference type="Gene3D" id="3.40.50.620">
    <property type="entry name" value="HUPs"/>
    <property type="match status" value="1"/>
</dbReference>
<dbReference type="InterPro" id="IPR012255">
    <property type="entry name" value="ETF_b"/>
</dbReference>
<name>A0A4P6F0C0_9BACL</name>
<evidence type="ECO:0000259" key="9">
    <source>
        <dbReference type="SMART" id="SM00893"/>
    </source>
</evidence>
<comment type="function">
    <text evidence="6">The electron transfer flavoprotein serves as a specific electron acceptor for other dehydrogenases. It transfers the electrons to the main respiratory chain via ETF-ubiquinone oxidoreductase (ETF dehydrogenase).</text>
</comment>
<comment type="similarity">
    <text evidence="1">Belongs to the ETF beta-subunit/FixA family.</text>
</comment>
<dbReference type="Proteomes" id="UP000293568">
    <property type="component" value="Chromosome"/>
</dbReference>
<evidence type="ECO:0000313" key="11">
    <source>
        <dbReference type="Proteomes" id="UP000293568"/>
    </source>
</evidence>
<dbReference type="PROSITE" id="PS01065">
    <property type="entry name" value="ETF_BETA"/>
    <property type="match status" value="1"/>
</dbReference>
<dbReference type="InterPro" id="IPR000049">
    <property type="entry name" value="ET-Flavoprotein_bsu_CS"/>
</dbReference>
<dbReference type="PIRSF" id="PIRSF000090">
    <property type="entry name" value="Beta-ETF"/>
    <property type="match status" value="1"/>
</dbReference>
<dbReference type="GO" id="GO:0009055">
    <property type="term" value="F:electron transfer activity"/>
    <property type="evidence" value="ECO:0007669"/>
    <property type="project" value="InterPro"/>
</dbReference>
<protein>
    <recommendedName>
        <fullName evidence="3">Electron transfer flavoprotein subunit beta</fullName>
    </recommendedName>
    <alternativeName>
        <fullName evidence="7">Electron transfer flavoprotein small subunit</fullName>
    </alternativeName>
</protein>
<evidence type="ECO:0000256" key="5">
    <source>
        <dbReference type="ARBA" id="ARBA00022982"/>
    </source>
</evidence>
<reference evidence="10 11" key="1">
    <citation type="submission" date="2019-01" db="EMBL/GenBank/DDBJ databases">
        <title>Genome sequencing of strain FW100M-2.</title>
        <authorList>
            <person name="Heo J."/>
            <person name="Kim S.-J."/>
            <person name="Kim J.-S."/>
            <person name="Hong S.-B."/>
            <person name="Kwon S.-W."/>
        </authorList>
    </citation>
    <scope>NUCLEOTIDE SEQUENCE [LARGE SCALE GENOMIC DNA]</scope>
    <source>
        <strain evidence="10 11">FW100M-2</strain>
    </source>
</reference>
<evidence type="ECO:0000256" key="4">
    <source>
        <dbReference type="ARBA" id="ARBA00022448"/>
    </source>
</evidence>
<evidence type="ECO:0000256" key="1">
    <source>
        <dbReference type="ARBA" id="ARBA00007557"/>
    </source>
</evidence>
<gene>
    <name evidence="10" type="ORF">ET464_12755</name>
</gene>
<evidence type="ECO:0000256" key="7">
    <source>
        <dbReference type="ARBA" id="ARBA00042002"/>
    </source>
</evidence>
<dbReference type="KEGG" id="pprt:ET464_12755"/>
<dbReference type="InterPro" id="IPR033948">
    <property type="entry name" value="ETF_beta_N"/>
</dbReference>
<dbReference type="InterPro" id="IPR014729">
    <property type="entry name" value="Rossmann-like_a/b/a_fold"/>
</dbReference>
<dbReference type="Pfam" id="PF01012">
    <property type="entry name" value="ETF"/>
    <property type="match status" value="1"/>
</dbReference>
<evidence type="ECO:0000256" key="2">
    <source>
        <dbReference type="ARBA" id="ARBA00011355"/>
    </source>
</evidence>
<organism evidence="10 11">
    <name type="scientific">Paenibacillus protaetiae</name>
    <dbReference type="NCBI Taxonomy" id="2509456"/>
    <lineage>
        <taxon>Bacteria</taxon>
        <taxon>Bacillati</taxon>
        <taxon>Bacillota</taxon>
        <taxon>Bacilli</taxon>
        <taxon>Bacillales</taxon>
        <taxon>Paenibacillaceae</taxon>
        <taxon>Paenibacillus</taxon>
    </lineage>
</organism>
<dbReference type="EMBL" id="CP035492">
    <property type="protein sequence ID" value="QAY68495.1"/>
    <property type="molecule type" value="Genomic_DNA"/>
</dbReference>
<dbReference type="PANTHER" id="PTHR21294:SF8">
    <property type="entry name" value="ELECTRON TRANSFER FLAVOPROTEIN SUBUNIT BETA"/>
    <property type="match status" value="1"/>
</dbReference>
<evidence type="ECO:0000313" key="10">
    <source>
        <dbReference type="EMBL" id="QAY68495.1"/>
    </source>
</evidence>
<dbReference type="OrthoDB" id="9804960at2"/>